<keyword evidence="2" id="KW-1185">Reference proteome</keyword>
<reference evidence="1" key="1">
    <citation type="submission" date="2023-12" db="EMBL/GenBank/DDBJ databases">
        <title>Genome assembly of Anisodus tanguticus.</title>
        <authorList>
            <person name="Wang Y.-J."/>
        </authorList>
    </citation>
    <scope>NUCLEOTIDE SEQUENCE</scope>
    <source>
        <strain evidence="1">KB-2021</strain>
        <tissue evidence="1">Leaf</tissue>
    </source>
</reference>
<dbReference type="EMBL" id="JAVYJV010000014">
    <property type="protein sequence ID" value="KAK4353968.1"/>
    <property type="molecule type" value="Genomic_DNA"/>
</dbReference>
<proteinExistence type="predicted"/>
<sequence>MACWLNMTWIMSFLASWKISKVVSALIVILNQVQPRLRKQLVELLDSLLGNLHDLLKCCVEFIYPLKHICFTNLKASESAEEVGRFIKQLLEASPDILRAYLIHLQEKMFNVTTARISARNIHVMIEFLLIILSDMPEEFIHHDKLSFLLARTGALTRDVSMLVRNLEEISRNEENMNETCCGRVDLLENIKLLKEVFLEAHADSSQLCFPKSDGPLFMTLIFRNLNDLLNSNA</sequence>
<dbReference type="AlphaFoldDB" id="A0AAE1RLP6"/>
<name>A0AAE1RLP6_9SOLA</name>
<organism evidence="1 2">
    <name type="scientific">Anisodus tanguticus</name>
    <dbReference type="NCBI Taxonomy" id="243964"/>
    <lineage>
        <taxon>Eukaryota</taxon>
        <taxon>Viridiplantae</taxon>
        <taxon>Streptophyta</taxon>
        <taxon>Embryophyta</taxon>
        <taxon>Tracheophyta</taxon>
        <taxon>Spermatophyta</taxon>
        <taxon>Magnoliopsida</taxon>
        <taxon>eudicotyledons</taxon>
        <taxon>Gunneridae</taxon>
        <taxon>Pentapetalae</taxon>
        <taxon>asterids</taxon>
        <taxon>lamiids</taxon>
        <taxon>Solanales</taxon>
        <taxon>Solanaceae</taxon>
        <taxon>Solanoideae</taxon>
        <taxon>Hyoscyameae</taxon>
        <taxon>Anisodus</taxon>
    </lineage>
</organism>
<gene>
    <name evidence="1" type="ORF">RND71_026162</name>
</gene>
<evidence type="ECO:0000313" key="1">
    <source>
        <dbReference type="EMBL" id="KAK4353968.1"/>
    </source>
</evidence>
<accession>A0AAE1RLP6</accession>
<protein>
    <submittedName>
        <fullName evidence="1">Uncharacterized protein</fullName>
    </submittedName>
</protein>
<evidence type="ECO:0000313" key="2">
    <source>
        <dbReference type="Proteomes" id="UP001291623"/>
    </source>
</evidence>
<dbReference type="Proteomes" id="UP001291623">
    <property type="component" value="Unassembled WGS sequence"/>
</dbReference>
<comment type="caution">
    <text evidence="1">The sequence shown here is derived from an EMBL/GenBank/DDBJ whole genome shotgun (WGS) entry which is preliminary data.</text>
</comment>